<keyword evidence="3 6" id="KW-0249">Electron transport</keyword>
<proteinExistence type="predicted"/>
<evidence type="ECO:0000256" key="4">
    <source>
        <dbReference type="ARBA" id="ARBA00023004"/>
    </source>
</evidence>
<name>A0ABW8SZ61_9CLOT</name>
<feature type="domain" description="4Fe-4S ferredoxin-type" evidence="7">
    <location>
        <begin position="1"/>
        <end position="29"/>
    </location>
</feature>
<dbReference type="PANTHER" id="PTHR36923:SF3">
    <property type="entry name" value="FERREDOXIN"/>
    <property type="match status" value="1"/>
</dbReference>
<dbReference type="EMBL" id="JBJHZZ010000001">
    <property type="protein sequence ID" value="MFL0245709.1"/>
    <property type="molecule type" value="Genomic_DNA"/>
</dbReference>
<evidence type="ECO:0000256" key="6">
    <source>
        <dbReference type="RuleBase" id="RU368020"/>
    </source>
</evidence>
<evidence type="ECO:0000259" key="7">
    <source>
        <dbReference type="PROSITE" id="PS51379"/>
    </source>
</evidence>
<evidence type="ECO:0000313" key="8">
    <source>
        <dbReference type="EMBL" id="MFL0245709.1"/>
    </source>
</evidence>
<dbReference type="Gene3D" id="3.30.70.20">
    <property type="match status" value="1"/>
</dbReference>
<keyword evidence="1 6" id="KW-0813">Transport</keyword>
<dbReference type="PRINTS" id="PR00352">
    <property type="entry name" value="3FE4SFRDOXIN"/>
</dbReference>
<gene>
    <name evidence="8" type="ORF">ACJDUG_01800</name>
</gene>
<dbReference type="PROSITE" id="PS51379">
    <property type="entry name" value="4FE4S_FER_2"/>
    <property type="match status" value="1"/>
</dbReference>
<protein>
    <recommendedName>
        <fullName evidence="6">Ferredoxin</fullName>
    </recommendedName>
</protein>
<comment type="function">
    <text evidence="6">Ferredoxins are iron-sulfur proteins that transfer electrons in a wide variety of metabolic reactions.</text>
</comment>
<evidence type="ECO:0000256" key="3">
    <source>
        <dbReference type="ARBA" id="ARBA00022982"/>
    </source>
</evidence>
<dbReference type="SUPFAM" id="SSF54862">
    <property type="entry name" value="4Fe-4S ferredoxins"/>
    <property type="match status" value="1"/>
</dbReference>
<keyword evidence="5 6" id="KW-0411">Iron-sulfur</keyword>
<keyword evidence="2 6" id="KW-0479">Metal-binding</keyword>
<dbReference type="RefSeq" id="WP_406768162.1">
    <property type="nucleotide sequence ID" value="NZ_JBJHZZ010000001.1"/>
</dbReference>
<reference evidence="8 9" key="1">
    <citation type="submission" date="2024-11" db="EMBL/GenBank/DDBJ databases">
        <authorList>
            <person name="Heng Y.C."/>
            <person name="Lim A.C.H."/>
            <person name="Lee J.K.Y."/>
            <person name="Kittelmann S."/>
        </authorList>
    </citation>
    <scope>NUCLEOTIDE SEQUENCE [LARGE SCALE GENOMIC DNA]</scope>
    <source>
        <strain evidence="8 9">WILCCON 0185</strain>
    </source>
</reference>
<keyword evidence="4 6" id="KW-0408">Iron</keyword>
<evidence type="ECO:0000256" key="5">
    <source>
        <dbReference type="ARBA" id="ARBA00023014"/>
    </source>
</evidence>
<dbReference type="InterPro" id="IPR017896">
    <property type="entry name" value="4Fe4S_Fe-S-bd"/>
</dbReference>
<dbReference type="InterPro" id="IPR001080">
    <property type="entry name" value="3Fe4S_ferredoxin"/>
</dbReference>
<dbReference type="InterPro" id="IPR051269">
    <property type="entry name" value="Fe-S_cluster_ET"/>
</dbReference>
<organism evidence="8 9">
    <name type="scientific">Candidatus Clostridium stratigraminis</name>
    <dbReference type="NCBI Taxonomy" id="3381661"/>
    <lineage>
        <taxon>Bacteria</taxon>
        <taxon>Bacillati</taxon>
        <taxon>Bacillota</taxon>
        <taxon>Clostridia</taxon>
        <taxon>Eubacteriales</taxon>
        <taxon>Clostridiaceae</taxon>
        <taxon>Clostridium</taxon>
    </lineage>
</organism>
<dbReference type="Proteomes" id="UP001623591">
    <property type="component" value="Unassembled WGS sequence"/>
</dbReference>
<evidence type="ECO:0000313" key="9">
    <source>
        <dbReference type="Proteomes" id="UP001623591"/>
    </source>
</evidence>
<accession>A0ABW8SZ61</accession>
<keyword evidence="9" id="KW-1185">Reference proteome</keyword>
<comment type="caution">
    <text evidence="8">The sequence shown here is derived from an EMBL/GenBank/DDBJ whole genome shotgun (WGS) entry which is preliminary data.</text>
</comment>
<evidence type="ECO:0000256" key="1">
    <source>
        <dbReference type="ARBA" id="ARBA00022448"/>
    </source>
</evidence>
<dbReference type="PANTHER" id="PTHR36923">
    <property type="entry name" value="FERREDOXIN"/>
    <property type="match status" value="1"/>
</dbReference>
<sequence length="61" mass="6327">MKAFVDKETCIGCGLCASIAPDVFEMEDDGKAGVIGDVDSSNEAEAKDAETSCPVEAITIE</sequence>
<dbReference type="Pfam" id="PF13370">
    <property type="entry name" value="Fer4_13"/>
    <property type="match status" value="1"/>
</dbReference>
<evidence type="ECO:0000256" key="2">
    <source>
        <dbReference type="ARBA" id="ARBA00022723"/>
    </source>
</evidence>